<feature type="region of interest" description="Disordered" evidence="1">
    <location>
        <begin position="33"/>
        <end position="57"/>
    </location>
</feature>
<feature type="compositionally biased region" description="Acidic residues" evidence="1">
    <location>
        <begin position="129"/>
        <end position="141"/>
    </location>
</feature>
<name>A0A6C0DTB4_9ZZZZ</name>
<dbReference type="EMBL" id="MN739655">
    <property type="protein sequence ID" value="QHT18445.1"/>
    <property type="molecule type" value="Genomic_DNA"/>
</dbReference>
<proteinExistence type="predicted"/>
<reference evidence="2" key="1">
    <citation type="journal article" date="2020" name="Nature">
        <title>Giant virus diversity and host interactions through global metagenomics.</title>
        <authorList>
            <person name="Schulz F."/>
            <person name="Roux S."/>
            <person name="Paez-Espino D."/>
            <person name="Jungbluth S."/>
            <person name="Walsh D.A."/>
            <person name="Denef V.J."/>
            <person name="McMahon K.D."/>
            <person name="Konstantinidis K.T."/>
            <person name="Eloe-Fadrosh E.A."/>
            <person name="Kyrpides N.C."/>
            <person name="Woyke T."/>
        </authorList>
    </citation>
    <scope>NUCLEOTIDE SEQUENCE</scope>
    <source>
        <strain evidence="2">GVMAG-M-3300023174-46</strain>
    </source>
</reference>
<evidence type="ECO:0000256" key="1">
    <source>
        <dbReference type="SAM" id="MobiDB-lite"/>
    </source>
</evidence>
<organism evidence="2">
    <name type="scientific">viral metagenome</name>
    <dbReference type="NCBI Taxonomy" id="1070528"/>
    <lineage>
        <taxon>unclassified sequences</taxon>
        <taxon>metagenomes</taxon>
        <taxon>organismal metagenomes</taxon>
    </lineage>
</organism>
<sequence length="263" mass="28847">MSAIEQINTLLAELSFSEKLSLNVDLSSLIKKEGKVSTKKTASKRKTSDNDEEKPKRKAAVGTLAWIAFVKHCKTTMPERFEDATLEKERLEIVKIIKAEDTTVYDAFVTKFKEEHAPASEEASVASETEAEAEAEPEPEVEAPPAKKPVAAKKEVVAKQAPTPAKPVEKKAASTPVKPVQEKKAPGAPKKAAKVAKTSKPSKEETEGPSRISIEDDDYFIDKETNGLWRVDEDGEGFGPWVGYYQAGNKSEPIRYTDSPADE</sequence>
<feature type="region of interest" description="Disordered" evidence="1">
    <location>
        <begin position="116"/>
        <end position="218"/>
    </location>
</feature>
<evidence type="ECO:0000313" key="2">
    <source>
        <dbReference type="EMBL" id="QHT18445.1"/>
    </source>
</evidence>
<dbReference type="AlphaFoldDB" id="A0A6C0DTB4"/>
<accession>A0A6C0DTB4</accession>
<feature type="compositionally biased region" description="Low complexity" evidence="1">
    <location>
        <begin position="186"/>
        <end position="199"/>
    </location>
</feature>
<feature type="compositionally biased region" description="Basic and acidic residues" evidence="1">
    <location>
        <begin position="46"/>
        <end position="55"/>
    </location>
</feature>
<protein>
    <submittedName>
        <fullName evidence="2">Uncharacterized protein</fullName>
    </submittedName>
</protein>